<dbReference type="Gene3D" id="3.40.630.30">
    <property type="match status" value="1"/>
</dbReference>
<organism evidence="1 2">
    <name type="scientific">Desulfofundulus kuznetsovii (strain DSM 6115 / VKM B-1805 / 17)</name>
    <name type="common">Desulfotomaculum kuznetsovii</name>
    <dbReference type="NCBI Taxonomy" id="760568"/>
    <lineage>
        <taxon>Bacteria</taxon>
        <taxon>Bacillati</taxon>
        <taxon>Bacillota</taxon>
        <taxon>Clostridia</taxon>
        <taxon>Eubacteriales</taxon>
        <taxon>Peptococcaceae</taxon>
        <taxon>Desulfofundulus</taxon>
    </lineage>
</organism>
<dbReference type="InterPro" id="IPR016181">
    <property type="entry name" value="Acyl_CoA_acyltransferase"/>
</dbReference>
<evidence type="ECO:0000313" key="2">
    <source>
        <dbReference type="Proteomes" id="UP000009229"/>
    </source>
</evidence>
<dbReference type="RefSeq" id="WP_013821944.1">
    <property type="nucleotide sequence ID" value="NC_015573.1"/>
</dbReference>
<dbReference type="EMBL" id="CP002770">
    <property type="protein sequence ID" value="AEG14429.1"/>
    <property type="molecule type" value="Genomic_DNA"/>
</dbReference>
<name>A0AAU8P8C1_DESK7</name>
<accession>A0AAU8P8C1</accession>
<proteinExistence type="predicted"/>
<dbReference type="AlphaFoldDB" id="A0AAU8P8C1"/>
<reference evidence="2" key="1">
    <citation type="submission" date="2011-05" db="EMBL/GenBank/DDBJ databases">
        <title>Complete sequence of Desulfotomaculum kuznetsovii DSM 6115.</title>
        <authorList>
            <person name="Lucas S."/>
            <person name="Han J."/>
            <person name="Lapidus A."/>
            <person name="Cheng J.-F."/>
            <person name="Goodwin L."/>
            <person name="Pitluck S."/>
            <person name="Peters L."/>
            <person name="Mikhailova N."/>
            <person name="Lu M."/>
            <person name="Saunders E."/>
            <person name="Han C."/>
            <person name="Tapia R."/>
            <person name="Land M."/>
            <person name="Hauser L."/>
            <person name="Kyrpides N."/>
            <person name="Ivanova N."/>
            <person name="Pagani I."/>
            <person name="Nazina T."/>
            <person name="Ivanova A."/>
            <person name="Parshina S."/>
            <person name="Kuever J."/>
            <person name="Muyzer G."/>
            <person name="Plugge C."/>
            <person name="Stams A."/>
            <person name="Woyke T."/>
        </authorList>
    </citation>
    <scope>NUCLEOTIDE SEQUENCE [LARGE SCALE GENOMIC DNA]</scope>
    <source>
        <strain evidence="2">DSM 6115 / VKM B-1805 / 17</strain>
    </source>
</reference>
<evidence type="ECO:0008006" key="3">
    <source>
        <dbReference type="Google" id="ProtNLM"/>
    </source>
</evidence>
<sequence>MLKKIMAKWMNLKTEEDLQRAIFNASQKLYHELQEEHKKHLQKSTKNAIELLRWYNPTNLYFVGLLPFMSRKDNFYWILIRFGDQKPETKENYFRDCSIWVLDPCFPTSLNNPQQGRLHFEIKDKEVEITNLVVGNQREGIGSFLLNLLEQLARTLDVKKISGKLSPQDAEIRNIQIAFYEKNGYSVVLNNDEQTGAIWKVLE</sequence>
<dbReference type="CDD" id="cd04301">
    <property type="entry name" value="NAT_SF"/>
    <property type="match status" value="1"/>
</dbReference>
<gene>
    <name evidence="1" type="ordered locus">Desku_0829</name>
</gene>
<protein>
    <recommendedName>
        <fullName evidence="3">N-acetyltransferase domain-containing protein</fullName>
    </recommendedName>
</protein>
<dbReference type="KEGG" id="dku:Desku_0829"/>
<keyword evidence="2" id="KW-1185">Reference proteome</keyword>
<dbReference type="Proteomes" id="UP000009229">
    <property type="component" value="Chromosome"/>
</dbReference>
<evidence type="ECO:0000313" key="1">
    <source>
        <dbReference type="EMBL" id="AEG14429.1"/>
    </source>
</evidence>
<dbReference type="SUPFAM" id="SSF55729">
    <property type="entry name" value="Acyl-CoA N-acyltransferases (Nat)"/>
    <property type="match status" value="1"/>
</dbReference>